<dbReference type="GO" id="GO:0004803">
    <property type="term" value="F:transposase activity"/>
    <property type="evidence" value="ECO:0007669"/>
    <property type="project" value="InterPro"/>
</dbReference>
<name>A0A1M4DYS4_9ACTN</name>
<dbReference type="PANTHER" id="PTHR30007:SF0">
    <property type="entry name" value="TRANSPOSASE"/>
    <property type="match status" value="1"/>
</dbReference>
<dbReference type="NCBIfam" id="NF033580">
    <property type="entry name" value="transpos_IS5_3"/>
    <property type="match status" value="1"/>
</dbReference>
<proteinExistence type="predicted"/>
<accession>A0A1M4DYS4</accession>
<dbReference type="Pfam" id="PF13340">
    <property type="entry name" value="DUF4096"/>
    <property type="match status" value="1"/>
</dbReference>
<organism evidence="3">
    <name type="scientific">Nonomuraea gerenzanensis</name>
    <dbReference type="NCBI Taxonomy" id="93944"/>
    <lineage>
        <taxon>Bacteria</taxon>
        <taxon>Bacillati</taxon>
        <taxon>Actinomycetota</taxon>
        <taxon>Actinomycetes</taxon>
        <taxon>Streptosporangiales</taxon>
        <taxon>Streptosporangiaceae</taxon>
        <taxon>Nonomuraea</taxon>
    </lineage>
</organism>
<evidence type="ECO:0000313" key="4">
    <source>
        <dbReference type="EMBL" id="SBO95900.1"/>
    </source>
</evidence>
<dbReference type="InterPro" id="IPR025161">
    <property type="entry name" value="IS402-like_dom"/>
</dbReference>
<sequence length="375" mass="41540">MSVYTPVAVNASGCASPGCGCRGRKPAYPSDLTDAEWLVLEGEARGVMAELVAVAGRPMVHDLRAVLDGIGYVTRYGIEWRALPVDFPPHEAVYAFFLRWSRRGLPEQLAARLRGRLRVLAGRRELPTAGCVDSQTVRAAETIGAAACGYDAGKKLKGQKRHVVVDTLGLLLCVIVTAASVQDRDGAHPVLALLREKFSTIGLVWADGGYAGRLQVWARQVLGLAVTIVKRSDDLRGFVVLPRRWVVERTFAWLVRYRRLARIYERKPAHHEAMIWWATVHQMTRRLTRELAGLPSPSRWSGPPPLPVLSSPDRRGKVLQLLAAQPWRVWRGSELAAILKIENVNSFRVQLSQWSHQGYINKLGPALYGPTPAST</sequence>
<dbReference type="GO" id="GO:0006313">
    <property type="term" value="P:DNA transposition"/>
    <property type="evidence" value="ECO:0007669"/>
    <property type="project" value="InterPro"/>
</dbReference>
<evidence type="ECO:0000313" key="3">
    <source>
        <dbReference type="EMBL" id="SBO91680.1"/>
    </source>
</evidence>
<dbReference type="PANTHER" id="PTHR30007">
    <property type="entry name" value="PHP DOMAIN PROTEIN"/>
    <property type="match status" value="1"/>
</dbReference>
<feature type="domain" description="Insertion element IS402-like" evidence="2">
    <location>
        <begin position="32"/>
        <end position="109"/>
    </location>
</feature>
<dbReference type="EMBL" id="LT559118">
    <property type="protein sequence ID" value="SBO95900.1"/>
    <property type="molecule type" value="Genomic_DNA"/>
</dbReference>
<dbReference type="GO" id="GO:0003677">
    <property type="term" value="F:DNA binding"/>
    <property type="evidence" value="ECO:0007669"/>
    <property type="project" value="InterPro"/>
</dbReference>
<reference evidence="3" key="1">
    <citation type="submission" date="2016-04" db="EMBL/GenBank/DDBJ databases">
        <authorList>
            <person name="Evans L.H."/>
            <person name="Alamgir A."/>
            <person name="Owens N."/>
            <person name="Weber N.D."/>
            <person name="Virtaneva K."/>
            <person name="Barbian K."/>
            <person name="Babar A."/>
            <person name="Rosenke K."/>
        </authorList>
    </citation>
    <scope>NUCLEOTIDE SEQUENCE</scope>
    <source>
        <strain evidence="3">Nono1</strain>
    </source>
</reference>
<dbReference type="InterPro" id="IPR002559">
    <property type="entry name" value="Transposase_11"/>
</dbReference>
<dbReference type="Pfam" id="PF01609">
    <property type="entry name" value="DDE_Tnp_1"/>
    <property type="match status" value="1"/>
</dbReference>
<dbReference type="AlphaFoldDB" id="A0A1M4DYS4"/>
<feature type="domain" description="Transposase IS4-like" evidence="1">
    <location>
        <begin position="127"/>
        <end position="280"/>
    </location>
</feature>
<protein>
    <submittedName>
        <fullName evidence="3">Transposase</fullName>
    </submittedName>
</protein>
<dbReference type="EMBL" id="LT559118">
    <property type="protein sequence ID" value="SBO91680.1"/>
    <property type="molecule type" value="Genomic_DNA"/>
</dbReference>
<evidence type="ECO:0000259" key="1">
    <source>
        <dbReference type="Pfam" id="PF01609"/>
    </source>
</evidence>
<gene>
    <name evidence="3" type="ORF">BN4615_P1194</name>
    <name evidence="4" type="ORF">BN4615_P5416</name>
</gene>
<evidence type="ECO:0000259" key="2">
    <source>
        <dbReference type="Pfam" id="PF13340"/>
    </source>
</evidence>